<reference evidence="1" key="1">
    <citation type="submission" date="2009-03" db="EMBL/GenBank/DDBJ databases">
        <authorList>
            <person name="Warren W."/>
            <person name="Ye L."/>
            <person name="Minx P."/>
            <person name="Worley K."/>
            <person name="Gibbs R."/>
            <person name="Wilson R.K."/>
        </authorList>
    </citation>
    <scope>NUCLEOTIDE SEQUENCE [LARGE SCALE GENOMIC DNA]</scope>
</reference>
<reference evidence="1" key="3">
    <citation type="submission" date="2025-09" db="UniProtKB">
        <authorList>
            <consortium name="Ensembl"/>
        </authorList>
    </citation>
    <scope>IDENTIFICATION</scope>
</reference>
<dbReference type="Ensembl" id="ENSCJAT00000114553.2">
    <property type="protein sequence ID" value="ENSCJAP00000073665.1"/>
    <property type="gene ID" value="ENSCJAG00000057100.2"/>
</dbReference>
<dbReference type="Bgee" id="ENSCJAG00000057100">
    <property type="expression patterns" value="Expressed in frontal cortex"/>
</dbReference>
<reference evidence="1" key="2">
    <citation type="submission" date="2025-08" db="UniProtKB">
        <authorList>
            <consortium name="Ensembl"/>
        </authorList>
    </citation>
    <scope>IDENTIFICATION</scope>
</reference>
<dbReference type="Pfam" id="PF08923">
    <property type="entry name" value="MAPKK1_Int"/>
    <property type="match status" value="1"/>
</dbReference>
<proteinExistence type="predicted"/>
<dbReference type="SUPFAM" id="SSF103196">
    <property type="entry name" value="Roadblock/LC7 domain"/>
    <property type="match status" value="1"/>
</dbReference>
<protein>
    <submittedName>
        <fullName evidence="1">Uncharacterized protein</fullName>
    </submittedName>
</protein>
<dbReference type="AlphaFoldDB" id="A0A5F4W7G3"/>
<dbReference type="InParanoid" id="A0A5F4W7G3"/>
<dbReference type="Proteomes" id="UP000008225">
    <property type="component" value="Chromosome 3"/>
</dbReference>
<dbReference type="InterPro" id="IPR015019">
    <property type="entry name" value="LAMTOR3"/>
</dbReference>
<dbReference type="Gene3D" id="3.30.450.30">
    <property type="entry name" value="Dynein light chain 2a, cytoplasmic"/>
    <property type="match status" value="1"/>
</dbReference>
<keyword evidence="2" id="KW-1185">Reference proteome</keyword>
<accession>A0A5F4W7G3</accession>
<dbReference type="GO" id="GO:0032006">
    <property type="term" value="P:regulation of TOR signaling"/>
    <property type="evidence" value="ECO:0007669"/>
    <property type="project" value="InterPro"/>
</dbReference>
<dbReference type="STRING" id="9483.ENSCJAP00000073665"/>
<evidence type="ECO:0000313" key="1">
    <source>
        <dbReference type="Ensembl" id="ENSCJAP00000073665.1"/>
    </source>
</evidence>
<evidence type="ECO:0000313" key="2">
    <source>
        <dbReference type="Proteomes" id="UP000008225"/>
    </source>
</evidence>
<sequence>FALKTDRQNKLKISKNQEISCYYNKKDIVKFNNIRHVKSGLAHNSKNTKFIVHTLEPELYPIFQELRNKVEVF</sequence>
<organism evidence="1 2">
    <name type="scientific">Callithrix jacchus</name>
    <name type="common">White-tufted-ear marmoset</name>
    <name type="synonym">Simia Jacchus</name>
    <dbReference type="NCBI Taxonomy" id="9483"/>
    <lineage>
        <taxon>Eukaryota</taxon>
        <taxon>Metazoa</taxon>
        <taxon>Chordata</taxon>
        <taxon>Craniata</taxon>
        <taxon>Vertebrata</taxon>
        <taxon>Euteleostomi</taxon>
        <taxon>Mammalia</taxon>
        <taxon>Eutheria</taxon>
        <taxon>Euarchontoglires</taxon>
        <taxon>Primates</taxon>
        <taxon>Haplorrhini</taxon>
        <taxon>Platyrrhini</taxon>
        <taxon>Cebidae</taxon>
        <taxon>Callitrichinae</taxon>
        <taxon>Callithrix</taxon>
        <taxon>Callithrix</taxon>
    </lineage>
</organism>
<name>A0A5F4W7G3_CALJA</name>